<dbReference type="InterPro" id="IPR032750">
    <property type="entry name" value="TnsD_C"/>
</dbReference>
<name>A0ABQ4MAF7_9BACL</name>
<organism evidence="3 4">
    <name type="scientific">Paenibacillus vini</name>
    <dbReference type="NCBI Taxonomy" id="1476024"/>
    <lineage>
        <taxon>Bacteria</taxon>
        <taxon>Bacillati</taxon>
        <taxon>Bacillota</taxon>
        <taxon>Bacilli</taxon>
        <taxon>Bacillales</taxon>
        <taxon>Paenibacillaceae</taxon>
        <taxon>Paenibacillus</taxon>
    </lineage>
</organism>
<feature type="domain" description="Transposon Tn7 transposition protein TnsD C-terminal" evidence="2">
    <location>
        <begin position="208"/>
        <end position="312"/>
    </location>
</feature>
<feature type="domain" description="Transposon Tn7 transposition protein TnsD C-terminal" evidence="2">
    <location>
        <begin position="323"/>
        <end position="439"/>
    </location>
</feature>
<reference evidence="3 4" key="1">
    <citation type="submission" date="2021-03" db="EMBL/GenBank/DDBJ databases">
        <title>Antimicrobial resistance genes in bacteria isolated from Japanese honey, and their potential for conferring macrolide and lincosamide resistance in the American foulbrood pathogen Paenibacillus larvae.</title>
        <authorList>
            <person name="Okamoto M."/>
            <person name="Kumagai M."/>
            <person name="Kanamori H."/>
            <person name="Takamatsu D."/>
        </authorList>
    </citation>
    <scope>NUCLEOTIDE SEQUENCE [LARGE SCALE GENOMIC DNA]</scope>
    <source>
        <strain evidence="3 4">J42TS3</strain>
    </source>
</reference>
<evidence type="ECO:0000259" key="1">
    <source>
        <dbReference type="Pfam" id="PF06527"/>
    </source>
</evidence>
<feature type="domain" description="TniQ" evidence="1">
    <location>
        <begin position="5"/>
        <end position="160"/>
    </location>
</feature>
<evidence type="ECO:0000313" key="3">
    <source>
        <dbReference type="EMBL" id="GIP52959.1"/>
    </source>
</evidence>
<comment type="caution">
    <text evidence="3">The sequence shown here is derived from an EMBL/GenBank/DDBJ whole genome shotgun (WGS) entry which is preliminary data.</text>
</comment>
<keyword evidence="4" id="KW-1185">Reference proteome</keyword>
<dbReference type="Pfam" id="PF06527">
    <property type="entry name" value="TniQ"/>
    <property type="match status" value="1"/>
</dbReference>
<gene>
    <name evidence="3" type="ORF">J42TS3_19940</name>
</gene>
<protein>
    <recommendedName>
        <fullName evidence="5">Transposon Tn7 transposition protein TnsD C-termianl domain-containing protein</fullName>
    </recommendedName>
</protein>
<dbReference type="Pfam" id="PF15978">
    <property type="entry name" value="TnsD"/>
    <property type="match status" value="2"/>
</dbReference>
<evidence type="ECO:0008006" key="5">
    <source>
        <dbReference type="Google" id="ProtNLM"/>
    </source>
</evidence>
<dbReference type="Proteomes" id="UP000679992">
    <property type="component" value="Unassembled WGS sequence"/>
</dbReference>
<accession>A0ABQ4MAF7</accession>
<dbReference type="RefSeq" id="WP_213654640.1">
    <property type="nucleotide sequence ID" value="NZ_BOSL01000005.1"/>
</dbReference>
<evidence type="ECO:0000259" key="2">
    <source>
        <dbReference type="Pfam" id="PF15978"/>
    </source>
</evidence>
<sequence>MMNFMPILHQDELLYSVIARYKRMCGMISKIALVRDLFDGKTVFKSTLFPQHLNKLTANLPHNSKIGVDELISNHTPFNFYTAFLSNQHTDSISDAMINGKGTGIEALVGVAGSRVKLNDYLKVCPVCLVEDCENLGEGFWKRSHQIVGALFCIKHEVPLVNSRVGSSDNIVDFICADQDVCDIVHRVSDNYNYSEEVKRLNLTYLRNVAYLLNVNQKRKNLSFIINYYIDRLREKGLASKSGNLHISELVKAFVNFYPVEYLELMQSTIDINSETNWLRLFIRNNNKNRSPLRHLLLLQFLGIEVEDLFECSSTIGKIKVKAKRKPIYELDERRSKWLRLIHDNQGATRTQLKDMGKGLHTWIFANDREWYEEVTPRIKKRKDRREVIDWNLRDEECLKLAMKAVETILSIDGKPIRIIPANIRRAVGVKRWFLHKKLSKTWQYLEEITEDIHSYRVRKINWAIADLMKKRGKASAYQVQLYAGFGGKNDEVRKTINEVLATITDM</sequence>
<dbReference type="InterPro" id="IPR009492">
    <property type="entry name" value="TniQ"/>
</dbReference>
<evidence type="ECO:0000313" key="4">
    <source>
        <dbReference type="Proteomes" id="UP000679992"/>
    </source>
</evidence>
<dbReference type="EMBL" id="BOSL01000005">
    <property type="protein sequence ID" value="GIP52959.1"/>
    <property type="molecule type" value="Genomic_DNA"/>
</dbReference>
<proteinExistence type="predicted"/>